<comment type="function">
    <text evidence="2 12">This enzyme scavenges exogenous and endogenous cytidine and 2'-deoxycytidine for UMP synthesis.</text>
</comment>
<name>A0A6J1QYB7_9HYME</name>
<dbReference type="RefSeq" id="XP_024887322.1">
    <property type="nucleotide sequence ID" value="XM_025031554.1"/>
</dbReference>
<keyword evidence="5 11" id="KW-0479">Metal-binding</keyword>
<dbReference type="NCBIfam" id="NF004064">
    <property type="entry name" value="PRK05578.1"/>
    <property type="match status" value="1"/>
</dbReference>
<dbReference type="InterPro" id="IPR006262">
    <property type="entry name" value="Cyt_deam_tetra"/>
</dbReference>
<dbReference type="GO" id="GO:0005829">
    <property type="term" value="C:cytosol"/>
    <property type="evidence" value="ECO:0007669"/>
    <property type="project" value="TreeGrafter"/>
</dbReference>
<dbReference type="PROSITE" id="PS00903">
    <property type="entry name" value="CYT_DCMP_DEAMINASES_1"/>
    <property type="match status" value="1"/>
</dbReference>
<dbReference type="PANTHER" id="PTHR11644">
    <property type="entry name" value="CYTIDINE DEAMINASE"/>
    <property type="match status" value="1"/>
</dbReference>
<comment type="cofactor">
    <cofactor evidence="1 11 12">
        <name>Zn(2+)</name>
        <dbReference type="ChEBI" id="CHEBI:29105"/>
    </cofactor>
</comment>
<organism evidence="14 15">
    <name type="scientific">Temnothorax curvispinosus</name>
    <dbReference type="NCBI Taxonomy" id="300111"/>
    <lineage>
        <taxon>Eukaryota</taxon>
        <taxon>Metazoa</taxon>
        <taxon>Ecdysozoa</taxon>
        <taxon>Arthropoda</taxon>
        <taxon>Hexapoda</taxon>
        <taxon>Insecta</taxon>
        <taxon>Pterygota</taxon>
        <taxon>Neoptera</taxon>
        <taxon>Endopterygota</taxon>
        <taxon>Hymenoptera</taxon>
        <taxon>Apocrita</taxon>
        <taxon>Aculeata</taxon>
        <taxon>Formicoidea</taxon>
        <taxon>Formicidae</taxon>
        <taxon>Myrmicinae</taxon>
        <taxon>Temnothorax</taxon>
    </lineage>
</organism>
<dbReference type="EC" id="3.5.4.5" evidence="4 12"/>
<dbReference type="InterPro" id="IPR016193">
    <property type="entry name" value="Cytidine_deaminase-like"/>
</dbReference>
<gene>
    <name evidence="15" type="primary">LOC112464524</name>
</gene>
<sequence>MGIWEIIDFASLGKSSLPQQNADIQELIRESATVRENSYSPYSKFKVGAAVRCADGSISRGCNVENASFPAGVCAETTAIARAVSEGKQKFTALAVVADQESTTFTTPCGVCRQFMSEFGDNIPIYLSRTDMKKVLRTKVNELLPLSPFRTNDTETS</sequence>
<dbReference type="OrthoDB" id="414540at2759"/>
<dbReference type="PROSITE" id="PS51747">
    <property type="entry name" value="CYT_DCMP_DEAMINASES_2"/>
    <property type="match status" value="1"/>
</dbReference>
<protein>
    <recommendedName>
        <fullName evidence="4 12">Cytidine deaminase</fullName>
        <ecNumber evidence="4 12">3.5.4.5</ecNumber>
    </recommendedName>
    <alternativeName>
        <fullName evidence="8 12">Cytidine aminohydrolase</fullName>
    </alternativeName>
</protein>
<evidence type="ECO:0000256" key="7">
    <source>
        <dbReference type="ARBA" id="ARBA00022833"/>
    </source>
</evidence>
<dbReference type="GO" id="GO:0004126">
    <property type="term" value="F:cytidine deaminase activity"/>
    <property type="evidence" value="ECO:0007669"/>
    <property type="project" value="UniProtKB-UniRule"/>
</dbReference>
<dbReference type="CDD" id="cd01283">
    <property type="entry name" value="cytidine_deaminase"/>
    <property type="match status" value="1"/>
</dbReference>
<dbReference type="NCBIfam" id="TIGR01354">
    <property type="entry name" value="cyt_deam_tetra"/>
    <property type="match status" value="1"/>
</dbReference>
<evidence type="ECO:0000256" key="2">
    <source>
        <dbReference type="ARBA" id="ARBA00003949"/>
    </source>
</evidence>
<proteinExistence type="inferred from homology"/>
<feature type="binding site" evidence="11">
    <location>
        <position position="112"/>
    </location>
    <ligand>
        <name>Zn(2+)</name>
        <dbReference type="ChEBI" id="CHEBI:29105"/>
        <note>catalytic</note>
    </ligand>
</feature>
<comment type="catalytic activity">
    <reaction evidence="9 12">
        <text>cytidine + H2O + H(+) = uridine + NH4(+)</text>
        <dbReference type="Rhea" id="RHEA:16069"/>
        <dbReference type="ChEBI" id="CHEBI:15377"/>
        <dbReference type="ChEBI" id="CHEBI:15378"/>
        <dbReference type="ChEBI" id="CHEBI:16704"/>
        <dbReference type="ChEBI" id="CHEBI:17562"/>
        <dbReference type="ChEBI" id="CHEBI:28938"/>
        <dbReference type="EC" id="3.5.4.5"/>
    </reaction>
</comment>
<evidence type="ECO:0000256" key="1">
    <source>
        <dbReference type="ARBA" id="ARBA00001947"/>
    </source>
</evidence>
<evidence type="ECO:0000256" key="11">
    <source>
        <dbReference type="PIRSR" id="PIRSR606262-3"/>
    </source>
</evidence>
<dbReference type="GO" id="GO:0072527">
    <property type="term" value="P:pyrimidine-containing compound metabolic process"/>
    <property type="evidence" value="ECO:0007669"/>
    <property type="project" value="UniProtKB-ARBA"/>
</dbReference>
<evidence type="ECO:0000256" key="9">
    <source>
        <dbReference type="ARBA" id="ARBA00049558"/>
    </source>
</evidence>
<keyword evidence="7 11" id="KW-0862">Zinc</keyword>
<feature type="binding site" evidence="11">
    <location>
        <position position="74"/>
    </location>
    <ligand>
        <name>Zn(2+)</name>
        <dbReference type="ChEBI" id="CHEBI:29105"/>
        <note>catalytic</note>
    </ligand>
</feature>
<dbReference type="FunFam" id="3.40.140.10:FF:000008">
    <property type="entry name" value="Cytidine deaminase"/>
    <property type="match status" value="1"/>
</dbReference>
<keyword evidence="14" id="KW-1185">Reference proteome</keyword>
<dbReference type="Pfam" id="PF00383">
    <property type="entry name" value="dCMP_cyt_deam_1"/>
    <property type="match status" value="1"/>
</dbReference>
<feature type="binding site" evidence="11">
    <location>
        <position position="109"/>
    </location>
    <ligand>
        <name>Zn(2+)</name>
        <dbReference type="ChEBI" id="CHEBI:29105"/>
        <note>catalytic</note>
    </ligand>
</feature>
<feature type="domain" description="CMP/dCMP-type deaminase" evidence="13">
    <location>
        <begin position="22"/>
        <end position="143"/>
    </location>
</feature>
<keyword evidence="6 12" id="KW-0378">Hydrolase</keyword>
<evidence type="ECO:0000313" key="15">
    <source>
        <dbReference type="RefSeq" id="XP_024887322.1"/>
    </source>
</evidence>
<evidence type="ECO:0000313" key="14">
    <source>
        <dbReference type="Proteomes" id="UP000504618"/>
    </source>
</evidence>
<dbReference type="GO" id="GO:0055086">
    <property type="term" value="P:nucleobase-containing small molecule metabolic process"/>
    <property type="evidence" value="ECO:0007669"/>
    <property type="project" value="UniProtKB-ARBA"/>
</dbReference>
<dbReference type="InterPro" id="IPR002125">
    <property type="entry name" value="CMP_dCMP_dom"/>
</dbReference>
<evidence type="ECO:0000256" key="12">
    <source>
        <dbReference type="RuleBase" id="RU364006"/>
    </source>
</evidence>
<dbReference type="Proteomes" id="UP000504618">
    <property type="component" value="Unplaced"/>
</dbReference>
<dbReference type="GO" id="GO:0008270">
    <property type="term" value="F:zinc ion binding"/>
    <property type="evidence" value="ECO:0007669"/>
    <property type="project" value="UniProtKB-UniRule"/>
</dbReference>
<evidence type="ECO:0000259" key="13">
    <source>
        <dbReference type="PROSITE" id="PS51747"/>
    </source>
</evidence>
<evidence type="ECO:0000256" key="3">
    <source>
        <dbReference type="ARBA" id="ARBA00006576"/>
    </source>
</evidence>
<dbReference type="SUPFAM" id="SSF53927">
    <property type="entry name" value="Cytidine deaminase-like"/>
    <property type="match status" value="1"/>
</dbReference>
<evidence type="ECO:0000256" key="4">
    <source>
        <dbReference type="ARBA" id="ARBA00012783"/>
    </source>
</evidence>
<dbReference type="GeneID" id="112464524"/>
<comment type="catalytic activity">
    <reaction evidence="12">
        <text>2'-deoxycytidine + H2O + H(+) = 2'-deoxyuridine + NH4(+)</text>
        <dbReference type="Rhea" id="RHEA:13433"/>
        <dbReference type="ChEBI" id="CHEBI:15377"/>
        <dbReference type="ChEBI" id="CHEBI:15378"/>
        <dbReference type="ChEBI" id="CHEBI:15698"/>
        <dbReference type="ChEBI" id="CHEBI:16450"/>
        <dbReference type="ChEBI" id="CHEBI:28938"/>
        <dbReference type="EC" id="3.5.4.5"/>
    </reaction>
</comment>
<evidence type="ECO:0000256" key="10">
    <source>
        <dbReference type="PIRSR" id="PIRSR606262-1"/>
    </source>
</evidence>
<dbReference type="Gene3D" id="3.40.140.10">
    <property type="entry name" value="Cytidine Deaminase, domain 2"/>
    <property type="match status" value="1"/>
</dbReference>
<dbReference type="GO" id="GO:0042802">
    <property type="term" value="F:identical protein binding"/>
    <property type="evidence" value="ECO:0007669"/>
    <property type="project" value="UniProtKB-ARBA"/>
</dbReference>
<evidence type="ECO:0000256" key="8">
    <source>
        <dbReference type="ARBA" id="ARBA00032005"/>
    </source>
</evidence>
<dbReference type="PANTHER" id="PTHR11644:SF2">
    <property type="entry name" value="CYTIDINE DEAMINASE"/>
    <property type="match status" value="1"/>
</dbReference>
<accession>A0A6J1QYB7</accession>
<comment type="similarity">
    <text evidence="3 12">Belongs to the cytidine and deoxycytidylate deaminase family.</text>
</comment>
<evidence type="ECO:0000256" key="6">
    <source>
        <dbReference type="ARBA" id="ARBA00022801"/>
    </source>
</evidence>
<dbReference type="InterPro" id="IPR050202">
    <property type="entry name" value="Cyt/Deoxycyt_deaminase"/>
</dbReference>
<dbReference type="InterPro" id="IPR016192">
    <property type="entry name" value="APOBEC/CMP_deaminase_Zn-bd"/>
</dbReference>
<dbReference type="AlphaFoldDB" id="A0A6J1QYB7"/>
<reference evidence="15" key="1">
    <citation type="submission" date="2025-08" db="UniProtKB">
        <authorList>
            <consortium name="RefSeq"/>
        </authorList>
    </citation>
    <scope>IDENTIFICATION</scope>
    <source>
        <tissue evidence="15">Whole body</tissue>
    </source>
</reference>
<feature type="active site" description="Proton donor" evidence="10">
    <location>
        <position position="76"/>
    </location>
</feature>
<evidence type="ECO:0000256" key="5">
    <source>
        <dbReference type="ARBA" id="ARBA00022723"/>
    </source>
</evidence>